<evidence type="ECO:0000313" key="3">
    <source>
        <dbReference type="Proteomes" id="UP000265715"/>
    </source>
</evidence>
<feature type="domain" description="DUF305" evidence="1">
    <location>
        <begin position="40"/>
        <end position="187"/>
    </location>
</feature>
<dbReference type="InterPro" id="IPR005183">
    <property type="entry name" value="DUF305_CopM-like"/>
</dbReference>
<gene>
    <name evidence="2" type="ORF">Mterra_03822</name>
</gene>
<comment type="caution">
    <text evidence="2">The sequence shown here is derived from an EMBL/GenBank/DDBJ whole genome shotgun (WGS) entry which is preliminary data.</text>
</comment>
<dbReference type="EMBL" id="QXDL01000302">
    <property type="protein sequence ID" value="RIH76944.1"/>
    <property type="molecule type" value="Genomic_DNA"/>
</dbReference>
<organism evidence="2 3">
    <name type="scientific">Calidithermus terrae</name>
    <dbReference type="NCBI Taxonomy" id="1408545"/>
    <lineage>
        <taxon>Bacteria</taxon>
        <taxon>Thermotogati</taxon>
        <taxon>Deinococcota</taxon>
        <taxon>Deinococci</taxon>
        <taxon>Thermales</taxon>
        <taxon>Thermaceae</taxon>
        <taxon>Calidithermus</taxon>
    </lineage>
</organism>
<dbReference type="Gene3D" id="1.20.1260.10">
    <property type="match status" value="1"/>
</dbReference>
<evidence type="ECO:0000313" key="2">
    <source>
        <dbReference type="EMBL" id="RIH76944.1"/>
    </source>
</evidence>
<dbReference type="InterPro" id="IPR012347">
    <property type="entry name" value="Ferritin-like"/>
</dbReference>
<name>A0A399DXH4_9DEIN</name>
<dbReference type="OrthoDB" id="26872at2"/>
<dbReference type="AlphaFoldDB" id="A0A399DXH4"/>
<protein>
    <recommendedName>
        <fullName evidence="1">DUF305 domain-containing protein</fullName>
    </recommendedName>
</protein>
<accession>A0A399DXH4</accession>
<dbReference type="PANTHER" id="PTHR36933">
    <property type="entry name" value="SLL0788 PROTEIN"/>
    <property type="match status" value="1"/>
</dbReference>
<evidence type="ECO:0000259" key="1">
    <source>
        <dbReference type="Pfam" id="PF03713"/>
    </source>
</evidence>
<sequence>MQTLPSKNPTRARPWLRFAGLALVTALAALVWDALTPRSEARFALHMIPHHAQAVEMARMLQSRTDDATLQATAADIIATQQSQIEQMRTWLPVWRRPLMGLLRHGLSPRQVAEMGMASEAEMRAFAALTGREAEARFLQLMIRHHQGAIAMMGPALEAAQNPAARRLLAAMAGSQALEIESMRQLLDQRGGEPLEPPPAAGHPH</sequence>
<keyword evidence="3" id="KW-1185">Reference proteome</keyword>
<dbReference type="Proteomes" id="UP000265715">
    <property type="component" value="Unassembled WGS sequence"/>
</dbReference>
<dbReference type="PANTHER" id="PTHR36933:SF1">
    <property type="entry name" value="SLL0788 PROTEIN"/>
    <property type="match status" value="1"/>
</dbReference>
<dbReference type="Pfam" id="PF03713">
    <property type="entry name" value="DUF305"/>
    <property type="match status" value="1"/>
</dbReference>
<dbReference type="RefSeq" id="WP_036219987.1">
    <property type="nucleotide sequence ID" value="NZ_QXDL01000302.1"/>
</dbReference>
<reference evidence="2 3" key="1">
    <citation type="submission" date="2018-08" db="EMBL/GenBank/DDBJ databases">
        <title>Meiothermus terrae DSM 26712 genome sequencing project.</title>
        <authorList>
            <person name="Da Costa M.S."/>
            <person name="Albuquerque L."/>
            <person name="Raposo P."/>
            <person name="Froufe H.J.C."/>
            <person name="Barroso C.S."/>
            <person name="Egas C."/>
        </authorList>
    </citation>
    <scope>NUCLEOTIDE SEQUENCE [LARGE SCALE GENOMIC DNA]</scope>
    <source>
        <strain evidence="2 3">DSM 26712</strain>
    </source>
</reference>
<proteinExistence type="predicted"/>